<comment type="caution">
    <text evidence="9">The sequence shown here is derived from an EMBL/GenBank/DDBJ whole genome shotgun (WGS) entry which is preliminary data.</text>
</comment>
<dbReference type="InterPro" id="IPR019931">
    <property type="entry name" value="LPXTG_anchor"/>
</dbReference>
<keyword evidence="2" id="KW-0964">Secreted</keyword>
<feature type="region of interest" description="Disordered" evidence="5">
    <location>
        <begin position="242"/>
        <end position="345"/>
    </location>
</feature>
<protein>
    <submittedName>
        <fullName evidence="9">LPXTG cell wall anchor domain-containing protein</fullName>
    </submittedName>
</protein>
<evidence type="ECO:0000256" key="5">
    <source>
        <dbReference type="SAM" id="MobiDB-lite"/>
    </source>
</evidence>
<feature type="compositionally biased region" description="Low complexity" evidence="5">
    <location>
        <begin position="293"/>
        <end position="327"/>
    </location>
</feature>
<dbReference type="NCBIfam" id="TIGR01167">
    <property type="entry name" value="LPXTG_anchor"/>
    <property type="match status" value="1"/>
</dbReference>
<evidence type="ECO:0000259" key="8">
    <source>
        <dbReference type="PROSITE" id="PS50847"/>
    </source>
</evidence>
<evidence type="ECO:0000313" key="9">
    <source>
        <dbReference type="EMBL" id="RLP75349.1"/>
    </source>
</evidence>
<keyword evidence="4" id="KW-0572">Peptidoglycan-anchor</keyword>
<feature type="domain" description="Gram-positive cocci surface proteins LPxTG" evidence="8">
    <location>
        <begin position="338"/>
        <end position="373"/>
    </location>
</feature>
<proteinExistence type="predicted"/>
<keyword evidence="6" id="KW-1133">Transmembrane helix</keyword>
<keyword evidence="10" id="KW-1185">Reference proteome</keyword>
<sequence length="373" mass="37771">MTRSIRIPAIVATTALALAFPIALGVAGTAATAADTVRCDVWSGGLRNFTVTEAGPRLFRVAMIDSNTLAAAFEDEDGTEFYDPIPEEFRFGTNTVTFGSGVTVVPGSVRLTQSIESGEPSDPAESQFGIERLLHNAPSEGESATVTDAGDLVWVHSLDARPLPDGSLPVPSWPPLIDVDDATSVVEFDLAVPEDRVGSTELITGLQAVFTGGHHGVFPGTWEPGDDHVTNSRACAVTLAEIPPSPSASPSVSVSPSPSSSPTPPVSPSPTPPVSPSPTPPVSSSPTPPVLPSPSVSVSATPEISPDPTASPSATGTAGPTTSASETAEPHPSAEPALPHTGASSAPLALGLGVVALLAGAGLLGARRGRSTR</sequence>
<dbReference type="Pfam" id="PF00746">
    <property type="entry name" value="Gram_pos_anchor"/>
    <property type="match status" value="1"/>
</dbReference>
<dbReference type="RefSeq" id="WP_121648896.1">
    <property type="nucleotide sequence ID" value="NZ_RCUX01000007.1"/>
</dbReference>
<evidence type="ECO:0000256" key="6">
    <source>
        <dbReference type="SAM" id="Phobius"/>
    </source>
</evidence>
<evidence type="ECO:0000256" key="4">
    <source>
        <dbReference type="ARBA" id="ARBA00023088"/>
    </source>
</evidence>
<organism evidence="9 10">
    <name type="scientific">Mycetocola tolaasinivorans</name>
    <dbReference type="NCBI Taxonomy" id="76635"/>
    <lineage>
        <taxon>Bacteria</taxon>
        <taxon>Bacillati</taxon>
        <taxon>Actinomycetota</taxon>
        <taxon>Actinomycetes</taxon>
        <taxon>Micrococcales</taxon>
        <taxon>Microbacteriaceae</taxon>
        <taxon>Mycetocola</taxon>
    </lineage>
</organism>
<name>A0A3L7A4W9_9MICO</name>
<accession>A0A3L7A4W9</accession>
<gene>
    <name evidence="9" type="ORF">D9V32_10735</name>
</gene>
<feature type="signal peptide" evidence="7">
    <location>
        <begin position="1"/>
        <end position="33"/>
    </location>
</feature>
<keyword evidence="1" id="KW-0134">Cell wall</keyword>
<feature type="compositionally biased region" description="Low complexity" evidence="5">
    <location>
        <begin position="248"/>
        <end position="258"/>
    </location>
</feature>
<keyword evidence="6" id="KW-0472">Membrane</keyword>
<reference evidence="9 10" key="1">
    <citation type="submission" date="2018-10" db="EMBL/GenBank/DDBJ databases">
        <authorList>
            <person name="Li J."/>
        </authorList>
    </citation>
    <scope>NUCLEOTIDE SEQUENCE [LARGE SCALE GENOMIC DNA]</scope>
    <source>
        <strain evidence="9 10">IF 016277</strain>
    </source>
</reference>
<evidence type="ECO:0000256" key="3">
    <source>
        <dbReference type="ARBA" id="ARBA00022729"/>
    </source>
</evidence>
<dbReference type="Proteomes" id="UP000272503">
    <property type="component" value="Unassembled WGS sequence"/>
</dbReference>
<evidence type="ECO:0000313" key="10">
    <source>
        <dbReference type="Proteomes" id="UP000272503"/>
    </source>
</evidence>
<keyword evidence="6" id="KW-0812">Transmembrane</keyword>
<feature type="chain" id="PRO_5018188927" evidence="7">
    <location>
        <begin position="34"/>
        <end position="373"/>
    </location>
</feature>
<dbReference type="PROSITE" id="PS50847">
    <property type="entry name" value="GRAM_POS_ANCHORING"/>
    <property type="match status" value="1"/>
</dbReference>
<feature type="transmembrane region" description="Helical" evidence="6">
    <location>
        <begin position="346"/>
        <end position="366"/>
    </location>
</feature>
<evidence type="ECO:0000256" key="2">
    <source>
        <dbReference type="ARBA" id="ARBA00022525"/>
    </source>
</evidence>
<keyword evidence="3 7" id="KW-0732">Signal</keyword>
<evidence type="ECO:0000256" key="1">
    <source>
        <dbReference type="ARBA" id="ARBA00022512"/>
    </source>
</evidence>
<feature type="compositionally biased region" description="Pro residues" evidence="5">
    <location>
        <begin position="259"/>
        <end position="292"/>
    </location>
</feature>
<dbReference type="EMBL" id="RCUX01000007">
    <property type="protein sequence ID" value="RLP75349.1"/>
    <property type="molecule type" value="Genomic_DNA"/>
</dbReference>
<dbReference type="AlphaFoldDB" id="A0A3L7A4W9"/>
<evidence type="ECO:0000256" key="7">
    <source>
        <dbReference type="SAM" id="SignalP"/>
    </source>
</evidence>